<gene>
    <name evidence="12" type="primary">rbsK</name>
    <name evidence="14" type="ordered locus">SpiGrapes_1745</name>
</gene>
<evidence type="ECO:0000256" key="6">
    <source>
        <dbReference type="ARBA" id="ARBA00022741"/>
    </source>
</evidence>
<protein>
    <recommendedName>
        <fullName evidence="3 12">Ribokinase</fullName>
        <shortName evidence="12">RK</shortName>
        <ecNumber evidence="2 12">2.7.1.15</ecNumber>
    </recommendedName>
</protein>
<keyword evidence="11 12" id="KW-0119">Carbohydrate metabolism</keyword>
<dbReference type="GO" id="GO:0005524">
    <property type="term" value="F:ATP binding"/>
    <property type="evidence" value="ECO:0007669"/>
    <property type="project" value="UniProtKB-UniRule"/>
</dbReference>
<keyword evidence="7 12" id="KW-0418">Kinase</keyword>
<dbReference type="HAMAP" id="MF_01987">
    <property type="entry name" value="Ribokinase"/>
    <property type="match status" value="1"/>
</dbReference>
<dbReference type="OrthoDB" id="9775849at2"/>
<dbReference type="eggNOG" id="COG0524">
    <property type="taxonomic scope" value="Bacteria"/>
</dbReference>
<evidence type="ECO:0000256" key="5">
    <source>
        <dbReference type="ARBA" id="ARBA00022723"/>
    </source>
</evidence>
<feature type="binding site" evidence="12">
    <location>
        <position position="283"/>
    </location>
    <ligand>
        <name>K(+)</name>
        <dbReference type="ChEBI" id="CHEBI:29103"/>
    </ligand>
</feature>
<dbReference type="Gene3D" id="3.40.1190.20">
    <property type="match status" value="1"/>
</dbReference>
<comment type="subcellular location">
    <subcellularLocation>
        <location evidence="12">Cytoplasm</location>
    </subcellularLocation>
</comment>
<comment type="caution">
    <text evidence="12">Lacks conserved residue(s) required for the propagation of feature annotation.</text>
</comment>
<feature type="active site" description="Proton acceptor" evidence="12">
    <location>
        <position position="253"/>
    </location>
</feature>
<dbReference type="InterPro" id="IPR011611">
    <property type="entry name" value="PfkB_dom"/>
</dbReference>
<keyword evidence="8 12" id="KW-0067">ATP-binding</keyword>
<keyword evidence="10 12" id="KW-0630">Potassium</keyword>
<dbReference type="PRINTS" id="PR00990">
    <property type="entry name" value="RIBOKINASE"/>
</dbReference>
<evidence type="ECO:0000256" key="12">
    <source>
        <dbReference type="HAMAP-Rule" id="MF_01987"/>
    </source>
</evidence>
<dbReference type="GO" id="GO:0004747">
    <property type="term" value="F:ribokinase activity"/>
    <property type="evidence" value="ECO:0007669"/>
    <property type="project" value="UniProtKB-UniRule"/>
</dbReference>
<keyword evidence="4 12" id="KW-0808">Transferase</keyword>
<name>G8QXI0_SPHPG</name>
<feature type="binding site" evidence="12">
    <location>
        <position position="286"/>
    </location>
    <ligand>
        <name>K(+)</name>
        <dbReference type="ChEBI" id="CHEBI:29103"/>
    </ligand>
</feature>
<dbReference type="PROSITE" id="PS00584">
    <property type="entry name" value="PFKB_KINASES_2"/>
    <property type="match status" value="1"/>
</dbReference>
<feature type="binding site" evidence="12">
    <location>
        <begin position="221"/>
        <end position="226"/>
    </location>
    <ligand>
        <name>ATP</name>
        <dbReference type="ChEBI" id="CHEBI:30616"/>
    </ligand>
</feature>
<dbReference type="GO" id="GO:0005737">
    <property type="term" value="C:cytoplasm"/>
    <property type="evidence" value="ECO:0007669"/>
    <property type="project" value="UniProtKB-SubCell"/>
</dbReference>
<keyword evidence="6 12" id="KW-0547">Nucleotide-binding</keyword>
<dbReference type="PANTHER" id="PTHR10584:SF166">
    <property type="entry name" value="RIBOKINASE"/>
    <property type="match status" value="1"/>
</dbReference>
<feature type="binding site" evidence="12">
    <location>
        <begin position="39"/>
        <end position="43"/>
    </location>
    <ligand>
        <name>substrate</name>
    </ligand>
</feature>
<keyword evidence="12" id="KW-0963">Cytoplasm</keyword>
<dbReference type="GO" id="GO:0019303">
    <property type="term" value="P:D-ribose catabolic process"/>
    <property type="evidence" value="ECO:0007669"/>
    <property type="project" value="UniProtKB-UniRule"/>
</dbReference>
<dbReference type="Pfam" id="PF00294">
    <property type="entry name" value="PfkB"/>
    <property type="match status" value="1"/>
</dbReference>
<dbReference type="AlphaFoldDB" id="G8QXI0"/>
<dbReference type="KEGG" id="sgp:SpiGrapes_1745"/>
<evidence type="ECO:0000256" key="9">
    <source>
        <dbReference type="ARBA" id="ARBA00022842"/>
    </source>
</evidence>
<accession>G8QXI0</accession>
<dbReference type="HOGENOM" id="CLU_027634_2_3_12"/>
<dbReference type="EC" id="2.7.1.15" evidence="2 12"/>
<feature type="binding site" evidence="12">
    <location>
        <position position="141"/>
    </location>
    <ligand>
        <name>substrate</name>
    </ligand>
</feature>
<dbReference type="UniPathway" id="UPA00916">
    <property type="reaction ID" value="UER00889"/>
</dbReference>
<reference evidence="14 15" key="1">
    <citation type="submission" date="2011-11" db="EMBL/GenBank/DDBJ databases">
        <title>Complete sequence of Spirochaeta sp. grapes.</title>
        <authorList>
            <consortium name="US DOE Joint Genome Institute"/>
            <person name="Lucas S."/>
            <person name="Han J."/>
            <person name="Lapidus A."/>
            <person name="Cheng J.-F."/>
            <person name="Goodwin L."/>
            <person name="Pitluck S."/>
            <person name="Peters L."/>
            <person name="Ovchinnikova G."/>
            <person name="Munk A.C."/>
            <person name="Detter J.C."/>
            <person name="Han C."/>
            <person name="Tapia R."/>
            <person name="Land M."/>
            <person name="Hauser L."/>
            <person name="Kyrpides N."/>
            <person name="Ivanova N."/>
            <person name="Pagani I."/>
            <person name="Ritalahtilisa K."/>
            <person name="Loeffler F."/>
            <person name="Woyke T."/>
        </authorList>
    </citation>
    <scope>NUCLEOTIDE SEQUENCE [LARGE SCALE GENOMIC DNA]</scope>
    <source>
        <strain evidence="15">ATCC BAA-1885 / DSM 22778 / Grapes</strain>
    </source>
</reference>
<feature type="binding site" evidence="12">
    <location>
        <position position="253"/>
    </location>
    <ligand>
        <name>substrate</name>
    </ligand>
</feature>
<keyword evidence="15" id="KW-1185">Reference proteome</keyword>
<sequence>MEKIAVIGSYVADIMARTPHIPALGETVKGSFFRIGAGGKGFNQAIAAAKSGNIPLFVTKIGDDHFGAMALQMLQENGIDPADSIVDPAEDTGIALISVDEQSGQNEIIVVPGASGTFTKKDTAKIAACLAGFSYLLVQLEINIEATLDLVEQAKEMCIKTILNPAPVQEIPDSLYKGLFLISPNEVEAQQLSGLPYRSDADCTPIAEFFFSKGVQNVVITLGKRGAYLNTGKDEYFIDNYKVPVVDTTGAGDAFNGGLLSGLSKGMDLVNAFNYANVVANLSITKTGTSNAMPNKQDIDRFLLEHAIVL</sequence>
<keyword evidence="9 12" id="KW-0460">Magnesium</keyword>
<evidence type="ECO:0000256" key="3">
    <source>
        <dbReference type="ARBA" id="ARBA00016943"/>
    </source>
</evidence>
<dbReference type="InterPro" id="IPR002173">
    <property type="entry name" value="Carboh/pur_kinase_PfkB_CS"/>
</dbReference>
<dbReference type="SUPFAM" id="SSF53613">
    <property type="entry name" value="Ribokinase-like"/>
    <property type="match status" value="1"/>
</dbReference>
<dbReference type="InterPro" id="IPR029056">
    <property type="entry name" value="Ribokinase-like"/>
</dbReference>
<evidence type="ECO:0000256" key="11">
    <source>
        <dbReference type="ARBA" id="ARBA00023277"/>
    </source>
</evidence>
<feature type="domain" description="Carbohydrate kinase PfkB" evidence="13">
    <location>
        <begin position="1"/>
        <end position="295"/>
    </location>
</feature>
<evidence type="ECO:0000256" key="8">
    <source>
        <dbReference type="ARBA" id="ARBA00022840"/>
    </source>
</evidence>
<dbReference type="STRING" id="158190.SpiGrapes_1745"/>
<dbReference type="CDD" id="cd01174">
    <property type="entry name" value="ribokinase"/>
    <property type="match status" value="1"/>
</dbReference>
<dbReference type="PANTHER" id="PTHR10584">
    <property type="entry name" value="SUGAR KINASE"/>
    <property type="match status" value="1"/>
</dbReference>
<dbReference type="Proteomes" id="UP000005632">
    <property type="component" value="Chromosome"/>
</dbReference>
<comment type="similarity">
    <text evidence="12">Belongs to the carbohydrate kinase PfkB family. Ribokinase subfamily.</text>
</comment>
<feature type="binding site" evidence="12">
    <location>
        <position position="277"/>
    </location>
    <ligand>
        <name>ATP</name>
        <dbReference type="ChEBI" id="CHEBI:30616"/>
    </ligand>
</feature>
<feature type="binding site" evidence="12">
    <location>
        <begin position="11"/>
        <end position="13"/>
    </location>
    <ligand>
        <name>substrate</name>
    </ligand>
</feature>
<comment type="similarity">
    <text evidence="1">Belongs to the carbohydrate kinase pfkB family.</text>
</comment>
<dbReference type="InterPro" id="IPR002139">
    <property type="entry name" value="Ribo/fructo_kinase"/>
</dbReference>
<comment type="catalytic activity">
    <reaction evidence="12">
        <text>D-ribose + ATP = D-ribose 5-phosphate + ADP + H(+)</text>
        <dbReference type="Rhea" id="RHEA:13697"/>
        <dbReference type="ChEBI" id="CHEBI:15378"/>
        <dbReference type="ChEBI" id="CHEBI:30616"/>
        <dbReference type="ChEBI" id="CHEBI:47013"/>
        <dbReference type="ChEBI" id="CHEBI:78346"/>
        <dbReference type="ChEBI" id="CHEBI:456216"/>
        <dbReference type="EC" id="2.7.1.15"/>
    </reaction>
</comment>
<evidence type="ECO:0000256" key="10">
    <source>
        <dbReference type="ARBA" id="ARBA00022958"/>
    </source>
</evidence>
<comment type="subunit">
    <text evidence="12">Homodimer.</text>
</comment>
<comment type="cofactor">
    <cofactor evidence="12">
        <name>Mg(2+)</name>
        <dbReference type="ChEBI" id="CHEBI:18420"/>
    </cofactor>
    <text evidence="12">Requires a divalent cation, most likely magnesium in vivo, as an electrophilic catalyst to aid phosphoryl group transfer. It is the chelate of the metal and the nucleotide that is the actual substrate.</text>
</comment>
<feature type="binding site" evidence="12">
    <location>
        <begin position="252"/>
        <end position="253"/>
    </location>
    <ligand>
        <name>ATP</name>
        <dbReference type="ChEBI" id="CHEBI:30616"/>
    </ligand>
</feature>
<evidence type="ECO:0000259" key="13">
    <source>
        <dbReference type="Pfam" id="PF00294"/>
    </source>
</evidence>
<organism evidence="14 15">
    <name type="scientific">Sphaerochaeta pleomorpha (strain ATCC BAA-1885 / DSM 22778 / Grapes)</name>
    <dbReference type="NCBI Taxonomy" id="158190"/>
    <lineage>
        <taxon>Bacteria</taxon>
        <taxon>Pseudomonadati</taxon>
        <taxon>Spirochaetota</taxon>
        <taxon>Spirochaetia</taxon>
        <taxon>Spirochaetales</taxon>
        <taxon>Sphaerochaetaceae</taxon>
        <taxon>Sphaerochaeta</taxon>
    </lineage>
</organism>
<comment type="function">
    <text evidence="12">Catalyzes the phosphorylation of ribose at O-5 in a reaction requiring ATP and magnesium. The resulting D-ribose-5-phosphate can then be used either for sythesis of nucleotides, histidine, and tryptophan, or as a component of the pentose phosphate pathway.</text>
</comment>
<feature type="binding site" evidence="12">
    <location>
        <position position="249"/>
    </location>
    <ligand>
        <name>K(+)</name>
        <dbReference type="ChEBI" id="CHEBI:29103"/>
    </ligand>
</feature>
<dbReference type="InterPro" id="IPR011877">
    <property type="entry name" value="Ribokinase"/>
</dbReference>
<dbReference type="EMBL" id="CP003155">
    <property type="protein sequence ID" value="AEV29543.1"/>
    <property type="molecule type" value="Genomic_DNA"/>
</dbReference>
<comment type="pathway">
    <text evidence="12">Carbohydrate metabolism; D-ribose degradation; D-ribose 5-phosphate from beta-D-ribopyranose: step 2/2.</text>
</comment>
<feature type="binding site" evidence="12">
    <location>
        <position position="185"/>
    </location>
    <ligand>
        <name>ATP</name>
        <dbReference type="ChEBI" id="CHEBI:30616"/>
    </ligand>
</feature>
<evidence type="ECO:0000256" key="1">
    <source>
        <dbReference type="ARBA" id="ARBA00005380"/>
    </source>
</evidence>
<dbReference type="GO" id="GO:0046872">
    <property type="term" value="F:metal ion binding"/>
    <property type="evidence" value="ECO:0007669"/>
    <property type="project" value="UniProtKB-KW"/>
</dbReference>
<feature type="binding site" evidence="12">
    <location>
        <position position="288"/>
    </location>
    <ligand>
        <name>K(+)</name>
        <dbReference type="ChEBI" id="CHEBI:29103"/>
    </ligand>
</feature>
<evidence type="ECO:0000256" key="2">
    <source>
        <dbReference type="ARBA" id="ARBA00012035"/>
    </source>
</evidence>
<dbReference type="RefSeq" id="WP_014270386.1">
    <property type="nucleotide sequence ID" value="NC_016633.1"/>
</dbReference>
<evidence type="ECO:0000256" key="7">
    <source>
        <dbReference type="ARBA" id="ARBA00022777"/>
    </source>
</evidence>
<evidence type="ECO:0000313" key="15">
    <source>
        <dbReference type="Proteomes" id="UP000005632"/>
    </source>
</evidence>
<proteinExistence type="inferred from homology"/>
<evidence type="ECO:0000313" key="14">
    <source>
        <dbReference type="EMBL" id="AEV29543.1"/>
    </source>
</evidence>
<feature type="binding site" evidence="12">
    <location>
        <position position="247"/>
    </location>
    <ligand>
        <name>K(+)</name>
        <dbReference type="ChEBI" id="CHEBI:29103"/>
    </ligand>
</feature>
<comment type="activity regulation">
    <text evidence="12">Activated by a monovalent cation that binds near, but not in, the active site. The most likely occupant of the site in vivo is potassium. Ion binding induces a conformational change that may alter substrate affinity.</text>
</comment>
<evidence type="ECO:0000256" key="4">
    <source>
        <dbReference type="ARBA" id="ARBA00022679"/>
    </source>
</evidence>
<keyword evidence="5 12" id="KW-0479">Metal-binding</keyword>